<keyword evidence="1" id="KW-0175">Coiled coil</keyword>
<organism evidence="2 3">
    <name type="scientific">Streblomastix strix</name>
    <dbReference type="NCBI Taxonomy" id="222440"/>
    <lineage>
        <taxon>Eukaryota</taxon>
        <taxon>Metamonada</taxon>
        <taxon>Preaxostyla</taxon>
        <taxon>Oxymonadida</taxon>
        <taxon>Streblomastigidae</taxon>
        <taxon>Streblomastix</taxon>
    </lineage>
</organism>
<dbReference type="AlphaFoldDB" id="A0A5J4TBK5"/>
<dbReference type="InterPro" id="IPR043502">
    <property type="entry name" value="DNA/RNA_pol_sf"/>
</dbReference>
<reference evidence="2 3" key="1">
    <citation type="submission" date="2019-03" db="EMBL/GenBank/DDBJ databases">
        <title>Single cell metagenomics reveals metabolic interactions within the superorganism composed of flagellate Streblomastix strix and complex community of Bacteroidetes bacteria on its surface.</title>
        <authorList>
            <person name="Treitli S.C."/>
            <person name="Kolisko M."/>
            <person name="Husnik F."/>
            <person name="Keeling P."/>
            <person name="Hampl V."/>
        </authorList>
    </citation>
    <scope>NUCLEOTIDE SEQUENCE [LARGE SCALE GENOMIC DNA]</scope>
    <source>
        <strain evidence="2">ST1C</strain>
    </source>
</reference>
<dbReference type="OrthoDB" id="2284295at2759"/>
<dbReference type="SUPFAM" id="SSF56672">
    <property type="entry name" value="DNA/RNA polymerases"/>
    <property type="match status" value="1"/>
</dbReference>
<evidence type="ECO:0000256" key="1">
    <source>
        <dbReference type="SAM" id="Coils"/>
    </source>
</evidence>
<dbReference type="Gene3D" id="3.10.10.10">
    <property type="entry name" value="HIV Type 1 Reverse Transcriptase, subunit A, domain 1"/>
    <property type="match status" value="1"/>
</dbReference>
<comment type="caution">
    <text evidence="2">The sequence shown here is derived from an EMBL/GenBank/DDBJ whole genome shotgun (WGS) entry which is preliminary data.</text>
</comment>
<evidence type="ECO:0000313" key="2">
    <source>
        <dbReference type="EMBL" id="KAA6355617.1"/>
    </source>
</evidence>
<accession>A0A5J4TBK5</accession>
<dbReference type="EMBL" id="SNRW01034333">
    <property type="protein sequence ID" value="KAA6355617.1"/>
    <property type="molecule type" value="Genomic_DNA"/>
</dbReference>
<protein>
    <submittedName>
        <fullName evidence="2">Uncharacterized protein</fullName>
    </submittedName>
</protein>
<feature type="coiled-coil region" evidence="1">
    <location>
        <begin position="8"/>
        <end position="35"/>
    </location>
</feature>
<sequence>MKKNRIYIDKQKFKIDKLEQKIENSVSRSKLYQKDNHIANTSEHSKSQQPVPIGKVIQNHRVGTPELLNWNEAKENRHITVQQEQVNRQWINNLMSHCNSMEYIPVGGRLIHFLEAWRYIRADQLVMKGIKAYWKSSQSPVILADNCKVPNQQRSKVSEAELSRLIQKELEDGIVEEVMREDLNWINPCFAIPKQEKGKWRKITDCWTLNKHLCSNHFIMEDIHILQELLNRETG</sequence>
<evidence type="ECO:0000313" key="3">
    <source>
        <dbReference type="Proteomes" id="UP000324800"/>
    </source>
</evidence>
<gene>
    <name evidence="2" type="ORF">EZS28_048857</name>
</gene>
<dbReference type="Proteomes" id="UP000324800">
    <property type="component" value="Unassembled WGS sequence"/>
</dbReference>
<proteinExistence type="predicted"/>
<name>A0A5J4TBK5_9EUKA</name>